<proteinExistence type="predicted"/>
<comment type="caution">
    <text evidence="1">The sequence shown here is derived from an EMBL/GenBank/DDBJ whole genome shotgun (WGS) entry which is preliminary data.</text>
</comment>
<sequence length="1120" mass="124805">MEIASAAAPPPPSDGESSDSIRPLSLSSSSSSFTATNRDLIEKDESNGASSSSSVSASAAASSSRYEDDDEEEDVCRICRNPGDAENPLRYPCACSGSIKFVHQDCLLQWLNHSNARQCEVCKYAFSFSPVYAENAPARLPFQEFVVGMALKTCHVLQFFLRLSFVLSVWLLIIPFLTFWIWRLAFVRSFGEAQRLFLSHITTTVILTDCLHGFLLSASIVFIFLGATSLRDYFRHLRELGGQDAEREDEGDRNGARAARRPPGQANRNFAGEANAEDAGGGQGVAGAGQIIRRNAENVAVRWEMQAARLEAHVEQIFDGLDDADGAEDVPFDELVGMQGPVFHLVENAFTVLASNMIFLGVVIFLPFSLGRIILYYVSWLFSSASGPLLSTVMPLTDTALSIANYTLAAVVNLTSEGQDGGLFGQVADMLKVNASGLNDISKNTSTPLSADLLKGTNIGISRLSDVATLAIGYMFIFSLVFFYLGIVALIRYTKGEPLTTGRFYGIASIAETIPSLFRQSLAAMRHLMTMIKVAFLLVIELGVFPLMCGWWLDVCTIRMFGKSMAQRVQFFSVSPLACSLVHWVVGIVYMLQISIFVSLLRGVLRQGVLYFLRDPADPNYNPFRDLIDDPVHKHARRVLLSVAVYGSLIVMLVFLPVKLAMRMAPSIFPLDISVSDPFTEIPADMLLFQICIPFAIEHFKLRTTIKCLLRYWFTVVGWALGLTDYLLPRPEDNGGQDNVNPEPGRQDRLPAVPLGAQDQALVAIAAADDPNRGLLARENSNAEEYDSEEQSDSDRYSFVLRIVLLLVVAWMTLLVFNSALIVVPISLGRALFNAVPLLPITHGIKCNDLYAFIIGSYVIWTALAGARYSIEHIRTNRVTVLLSQIWKWCAIVLKSTALLSIWIFVIPVLIGLLFELLVIVPMRVPVDESPVFLLYQDWALGLIFLKIWTRLVMLDHMMPLVDEGWRIKFERVREDGFSRLQGLWVLREIVFPIIMKLLTALCVPYVLARGLFPVLGYPLVVNSAVYRFAWLGCLCLSALCFCAKRFHVWFTNLHNSIRDDRYLIGRRLHNFGENIEEKQKDTEISSEVRNSNLQGTDLILNNQEADVGMRLRRVHQQGA</sequence>
<keyword evidence="2" id="KW-1185">Reference proteome</keyword>
<accession>A0ACB7HFS6</accession>
<reference evidence="2" key="1">
    <citation type="journal article" date="2016" name="Nat. Biotechnol.">
        <title>Sequencing wild and cultivated cassava and related species reveals extensive interspecific hybridization and genetic diversity.</title>
        <authorList>
            <person name="Bredeson J.V."/>
            <person name="Lyons J.B."/>
            <person name="Prochnik S.E."/>
            <person name="Wu G.A."/>
            <person name="Ha C.M."/>
            <person name="Edsinger-Gonzales E."/>
            <person name="Grimwood J."/>
            <person name="Schmutz J."/>
            <person name="Rabbi I.Y."/>
            <person name="Egesi C."/>
            <person name="Nauluvula P."/>
            <person name="Lebot V."/>
            <person name="Ndunguru J."/>
            <person name="Mkamilo G."/>
            <person name="Bart R.S."/>
            <person name="Setter T.L."/>
            <person name="Gleadow R.M."/>
            <person name="Kulakow P."/>
            <person name="Ferguson M.E."/>
            <person name="Rounsley S."/>
            <person name="Rokhsar D.S."/>
        </authorList>
    </citation>
    <scope>NUCLEOTIDE SEQUENCE [LARGE SCALE GENOMIC DNA]</scope>
    <source>
        <strain evidence="2">cv. AM560-2</strain>
    </source>
</reference>
<organism evidence="1 2">
    <name type="scientific">Manihot esculenta</name>
    <name type="common">Cassava</name>
    <name type="synonym">Jatropha manihot</name>
    <dbReference type="NCBI Taxonomy" id="3983"/>
    <lineage>
        <taxon>Eukaryota</taxon>
        <taxon>Viridiplantae</taxon>
        <taxon>Streptophyta</taxon>
        <taxon>Embryophyta</taxon>
        <taxon>Tracheophyta</taxon>
        <taxon>Spermatophyta</taxon>
        <taxon>Magnoliopsida</taxon>
        <taxon>eudicotyledons</taxon>
        <taxon>Gunneridae</taxon>
        <taxon>Pentapetalae</taxon>
        <taxon>rosids</taxon>
        <taxon>fabids</taxon>
        <taxon>Malpighiales</taxon>
        <taxon>Euphorbiaceae</taxon>
        <taxon>Crotonoideae</taxon>
        <taxon>Manihoteae</taxon>
        <taxon>Manihot</taxon>
    </lineage>
</organism>
<dbReference type="EMBL" id="CM004393">
    <property type="protein sequence ID" value="KAG8650844.1"/>
    <property type="molecule type" value="Genomic_DNA"/>
</dbReference>
<dbReference type="Proteomes" id="UP000091857">
    <property type="component" value="Chromosome 7"/>
</dbReference>
<evidence type="ECO:0000313" key="1">
    <source>
        <dbReference type="EMBL" id="KAG8650844.1"/>
    </source>
</evidence>
<protein>
    <submittedName>
        <fullName evidence="1">Uncharacterized protein</fullName>
    </submittedName>
</protein>
<evidence type="ECO:0000313" key="2">
    <source>
        <dbReference type="Proteomes" id="UP000091857"/>
    </source>
</evidence>
<name>A0ACB7HFS6_MANES</name>
<gene>
    <name evidence="1" type="ORF">MANES_07G072800v8</name>
</gene>